<dbReference type="AlphaFoldDB" id="A0A4D7CV07"/>
<name>A0A4D7CV07_9ENTE</name>
<protein>
    <submittedName>
        <fullName evidence="1">Uncharacterized protein</fullName>
    </submittedName>
</protein>
<sequence>MVQMTWTKAKKQLKSLTCDSLQGRLDFHIINYRKAHDQLGRAVITLDKEEIFNMCTLTTEAKEFEKTLALSEYLNEDELEQNTSIELQQLAQQELAKEGVFAQYDFFEALARYFNESIEESLTSDHDLVKLLSLIDRRVGKRTLVKLADTIDTESALVQQFYYIRMKSENLA</sequence>
<evidence type="ECO:0000313" key="2">
    <source>
        <dbReference type="Proteomes" id="UP000298615"/>
    </source>
</evidence>
<evidence type="ECO:0000313" key="1">
    <source>
        <dbReference type="EMBL" id="QCI85946.1"/>
    </source>
</evidence>
<dbReference type="EMBL" id="CP039712">
    <property type="protein sequence ID" value="QCI85946.1"/>
    <property type="molecule type" value="Genomic_DNA"/>
</dbReference>
<dbReference type="Pfam" id="PF25753">
    <property type="entry name" value="SF0329"/>
    <property type="match status" value="1"/>
</dbReference>
<gene>
    <name evidence="1" type="ORF">FA707_02755</name>
</gene>
<dbReference type="InterPro" id="IPR057955">
    <property type="entry name" value="SF0329-like"/>
</dbReference>
<keyword evidence="2" id="KW-1185">Reference proteome</keyword>
<proteinExistence type="predicted"/>
<dbReference type="Proteomes" id="UP000298615">
    <property type="component" value="Chromosome"/>
</dbReference>
<reference evidence="1 2" key="1">
    <citation type="submission" date="2019-04" db="EMBL/GenBank/DDBJ databases">
        <title>Vagococcus sp. nov., isolated from faeces of yaks (Bos grunniens).</title>
        <authorList>
            <person name="Ge Y."/>
        </authorList>
    </citation>
    <scope>NUCLEOTIDE SEQUENCE [LARGE SCALE GENOMIC DNA]</scope>
    <source>
        <strain evidence="1 2">MN-17</strain>
    </source>
</reference>
<organism evidence="1 2">
    <name type="scientific">Vagococcus zengguangii</name>
    <dbReference type="NCBI Taxonomy" id="2571750"/>
    <lineage>
        <taxon>Bacteria</taxon>
        <taxon>Bacillati</taxon>
        <taxon>Bacillota</taxon>
        <taxon>Bacilli</taxon>
        <taxon>Lactobacillales</taxon>
        <taxon>Enterococcaceae</taxon>
        <taxon>Vagococcus</taxon>
    </lineage>
</organism>
<accession>A0A4D7CV07</accession>
<dbReference type="KEGG" id="vao:FA707_02755"/>
<dbReference type="RefSeq" id="WP_136952786.1">
    <property type="nucleotide sequence ID" value="NZ_CP039712.1"/>
</dbReference>